<feature type="transmembrane region" description="Helical" evidence="1">
    <location>
        <begin position="268"/>
        <end position="285"/>
    </location>
</feature>
<gene>
    <name evidence="2" type="ORF">HQ399_08295</name>
</gene>
<dbReference type="GO" id="GO:0008168">
    <property type="term" value="F:methyltransferase activity"/>
    <property type="evidence" value="ECO:0007669"/>
    <property type="project" value="UniProtKB-KW"/>
</dbReference>
<accession>A0ABD7ELS1</accession>
<dbReference type="Gene3D" id="3.40.50.150">
    <property type="entry name" value="Vaccinia Virus protein VP39"/>
    <property type="match status" value="1"/>
</dbReference>
<reference evidence="2 3" key="1">
    <citation type="journal article" date="2021" name="Front. Microbiol.">
        <title>Prevalence and Genetic Analysis of Chromosomal mcr-3/7 in Aeromonas From U.S. Animal-Derived Samples.</title>
        <authorList>
            <person name="Wang Y."/>
            <person name="Hou N."/>
            <person name="Rasooly R."/>
            <person name="Gu Y."/>
            <person name="He X."/>
        </authorList>
    </citation>
    <scope>NUCLEOTIDE SEQUENCE [LARGE SCALE GENOMIC DNA]</scope>
    <source>
        <strain evidence="2 3">4608</strain>
    </source>
</reference>
<keyword evidence="1" id="KW-0472">Membrane</keyword>
<dbReference type="CDD" id="cd02440">
    <property type="entry name" value="AdoMet_MTases"/>
    <property type="match status" value="1"/>
</dbReference>
<protein>
    <submittedName>
        <fullName evidence="2">Class I SAM-dependent methyltransferase</fullName>
    </submittedName>
</protein>
<dbReference type="RefSeq" id="WP_215803417.1">
    <property type="nucleotide sequence ID" value="NZ_CP053881.1"/>
</dbReference>
<dbReference type="Proteomes" id="UP000679312">
    <property type="component" value="Chromosome"/>
</dbReference>
<dbReference type="PANTHER" id="PTHR43861">
    <property type="entry name" value="TRANS-ACONITATE 2-METHYLTRANSFERASE-RELATED"/>
    <property type="match status" value="1"/>
</dbReference>
<evidence type="ECO:0000313" key="3">
    <source>
        <dbReference type="Proteomes" id="UP000679312"/>
    </source>
</evidence>
<proteinExistence type="predicted"/>
<keyword evidence="1" id="KW-1133">Transmembrane helix</keyword>
<evidence type="ECO:0000313" key="2">
    <source>
        <dbReference type="EMBL" id="QWL62246.1"/>
    </source>
</evidence>
<dbReference type="InterPro" id="IPR029063">
    <property type="entry name" value="SAM-dependent_MTases_sf"/>
</dbReference>
<keyword evidence="2" id="KW-0808">Transferase</keyword>
<dbReference type="SUPFAM" id="SSF53335">
    <property type="entry name" value="S-adenosyl-L-methionine-dependent methyltransferases"/>
    <property type="match status" value="1"/>
</dbReference>
<dbReference type="GO" id="GO:0032259">
    <property type="term" value="P:methylation"/>
    <property type="evidence" value="ECO:0007669"/>
    <property type="project" value="UniProtKB-KW"/>
</dbReference>
<sequence>MKDEKKCPFCSRATKEILSKRPDYECSLPIKFSYIQCLNPDCGHVSAKVPEDFDLTVLYGKYTTHKENRPANLSVLAYLIPKEMRHFDADWKALFAGKDLASVSVLDFGCGNGNFLRKLKALGISRVYGYDFDSKAMDVAKSTGCEVLASLEADIKFDVIFLNHVIEHVLDPLKEVEKLKLLLHDGGIIYASTPNIDSLTCKAFRDYWRGWETPRHVNVFCINSANRLIELSTFSSSKSQVTTKNSMFLGIYNESFVGKFWATKLGKVARWLILIPFAWVAYIVAKFSKKYGEEVVMIFRQE</sequence>
<name>A0ABD7ELS1_AERJA</name>
<organism evidence="2 3">
    <name type="scientific">Aeromonas jandaei</name>
    <dbReference type="NCBI Taxonomy" id="650"/>
    <lineage>
        <taxon>Bacteria</taxon>
        <taxon>Pseudomonadati</taxon>
        <taxon>Pseudomonadota</taxon>
        <taxon>Gammaproteobacteria</taxon>
        <taxon>Aeromonadales</taxon>
        <taxon>Aeromonadaceae</taxon>
        <taxon>Aeromonas</taxon>
    </lineage>
</organism>
<dbReference type="AlphaFoldDB" id="A0ABD7ELS1"/>
<dbReference type="EMBL" id="CP053881">
    <property type="protein sequence ID" value="QWL62246.1"/>
    <property type="molecule type" value="Genomic_DNA"/>
</dbReference>
<keyword evidence="1" id="KW-0812">Transmembrane</keyword>
<dbReference type="Pfam" id="PF13489">
    <property type="entry name" value="Methyltransf_23"/>
    <property type="match status" value="1"/>
</dbReference>
<keyword evidence="2" id="KW-0489">Methyltransferase</keyword>
<evidence type="ECO:0000256" key="1">
    <source>
        <dbReference type="SAM" id="Phobius"/>
    </source>
</evidence>